<dbReference type="InterPro" id="IPR005135">
    <property type="entry name" value="Endo/exonuclease/phosphatase"/>
</dbReference>
<evidence type="ECO:0000259" key="2">
    <source>
        <dbReference type="PROSITE" id="PS50878"/>
    </source>
</evidence>
<dbReference type="Pfam" id="PF00078">
    <property type="entry name" value="RVT_1"/>
    <property type="match status" value="1"/>
</dbReference>
<reference evidence="3" key="1">
    <citation type="submission" date="2025-08" db="UniProtKB">
        <authorList>
            <consortium name="RefSeq"/>
        </authorList>
    </citation>
    <scope>IDENTIFICATION</scope>
    <source>
        <tissue evidence="3">Muscle</tissue>
    </source>
</reference>
<feature type="region of interest" description="Disordered" evidence="1">
    <location>
        <begin position="785"/>
        <end position="809"/>
    </location>
</feature>
<dbReference type="RefSeq" id="XP_042591969.1">
    <property type="nucleotide sequence ID" value="XM_042736035.1"/>
</dbReference>
<dbReference type="GO" id="GO:0003824">
    <property type="term" value="F:catalytic activity"/>
    <property type="evidence" value="ECO:0007669"/>
    <property type="project" value="InterPro"/>
</dbReference>
<accession>A0A9R0AAX8</accession>
<dbReference type="CDD" id="cd01650">
    <property type="entry name" value="RT_nLTR_like"/>
    <property type="match status" value="1"/>
</dbReference>
<proteinExistence type="predicted"/>
<dbReference type="Proteomes" id="UP001155660">
    <property type="component" value="Chromosome B12"/>
</dbReference>
<sequence>MVVGTGQGCGWECLAKLCTQAGNGVMVARTAGWSSESFRQLPLRLSSPTLLTPVMGKDLEKVVQKLSAPYTPDGTLLDLVETPDRPHRRTALVALELARYDIDIAALSETRLHGEDSLTEVGAWYTFFWKGVPEGIRRNHGVGFAVKSKLLQRIPETPIGINERLMTWRIPLAKERFATLISAYAPTLDAEYNIKEDFYRVLDAILQKTPATDRIILMGDFNARVGSEHMVWSKVIGQHGVGKMNRNGLRLLSLCAEHQLVITNTIFQMKNRLKTTWQHPRSKHWHLLDYVIVRQKDRRDVLTTRVMRGAECWTDHLMVRSKLLMSIQPRVPRRAPNKKLNCTALNNLTIKDNLRWLLAENLNMIPEESADWPALRQAIHNAASEALGQSRKHHQDWFDCNSAEIQSLLKTKHEAHKALLSCPGSPTHKATFTAARAKPSEPFGLWRTSGGISSNHTNPVDQHILDNLPDLPPTMHLDTPPLFSELRQAISGLKNNKSAGPDGIPAEVFKHGGYILTRRLHLLIQNIWEHGTLPQDWKDANIVVIYKQKGDRPVCGNSRGISLLSIAGKVLAKIMLSRLVEHISETVLPETQCGFRKTRSTTDMVFVLRQLLEKSREHHKDLFVAFIDLSKAFDTINRELLWKHLSKIGVPPKFLSILQQLHDGMQARVLMGELQSESFGVNVGVKQGCVLAPMLFNILLSALTCLFHRVLGHEDGVHVEYRLDGSLFNIRRLQAHTKTKIRQICELQYADDCAILAHSPDSMQYALNIISSLYQSFGLQVNTQKDRGHVPSHHPRSRTPQFSHKWCPT</sequence>
<gene>
    <name evidence="3" type="primary">LOC109084930</name>
</gene>
<dbReference type="Pfam" id="PF03372">
    <property type="entry name" value="Exo_endo_phos"/>
    <property type="match status" value="1"/>
</dbReference>
<dbReference type="SMR" id="A0A9R0AAX8"/>
<evidence type="ECO:0000313" key="3">
    <source>
        <dbReference type="RefSeq" id="XP_042591969.1"/>
    </source>
</evidence>
<dbReference type="InterPro" id="IPR000477">
    <property type="entry name" value="RT_dom"/>
</dbReference>
<dbReference type="PANTHER" id="PTHR19446">
    <property type="entry name" value="REVERSE TRANSCRIPTASES"/>
    <property type="match status" value="1"/>
</dbReference>
<dbReference type="GeneID" id="109084930"/>
<dbReference type="KEGG" id="ccar:109084930"/>
<dbReference type="OrthoDB" id="410381at2759"/>
<dbReference type="CDD" id="cd09076">
    <property type="entry name" value="L1-EN"/>
    <property type="match status" value="1"/>
</dbReference>
<dbReference type="PROSITE" id="PS50878">
    <property type="entry name" value="RT_POL"/>
    <property type="match status" value="1"/>
</dbReference>
<evidence type="ECO:0000256" key="1">
    <source>
        <dbReference type="SAM" id="MobiDB-lite"/>
    </source>
</evidence>
<dbReference type="AlphaFoldDB" id="A0A9R0AAX8"/>
<organism evidence="3">
    <name type="scientific">Cyprinus carpio</name>
    <name type="common">Common carp</name>
    <dbReference type="NCBI Taxonomy" id="7962"/>
    <lineage>
        <taxon>Eukaryota</taxon>
        <taxon>Metazoa</taxon>
        <taxon>Chordata</taxon>
        <taxon>Craniata</taxon>
        <taxon>Vertebrata</taxon>
        <taxon>Euteleostomi</taxon>
        <taxon>Actinopterygii</taxon>
        <taxon>Neopterygii</taxon>
        <taxon>Teleostei</taxon>
        <taxon>Ostariophysi</taxon>
        <taxon>Cypriniformes</taxon>
        <taxon>Cyprinidae</taxon>
        <taxon>Cyprininae</taxon>
        <taxon>Cyprinus</taxon>
    </lineage>
</organism>
<feature type="domain" description="Reverse transcriptase" evidence="2">
    <location>
        <begin position="526"/>
        <end position="809"/>
    </location>
</feature>
<protein>
    <submittedName>
        <fullName evidence="3">Uncharacterized protein LOC109084930</fullName>
    </submittedName>
</protein>
<name>A0A9R0AAX8_CYPCA</name>